<keyword evidence="2" id="KW-1185">Reference proteome</keyword>
<gene>
    <name evidence="1" type="ORF">SAMN04489834_0097</name>
</gene>
<dbReference type="Pfam" id="PF02515">
    <property type="entry name" value="CoA_transf_3"/>
    <property type="match status" value="1"/>
</dbReference>
<evidence type="ECO:0000313" key="1">
    <source>
        <dbReference type="EMBL" id="SDR73603.1"/>
    </source>
</evidence>
<dbReference type="Gene3D" id="3.40.50.10540">
    <property type="entry name" value="Crotonobetainyl-coa:carnitine coa-transferase, domain 1"/>
    <property type="match status" value="1"/>
</dbReference>
<keyword evidence="1" id="KW-0808">Transferase</keyword>
<evidence type="ECO:0000313" key="2">
    <source>
        <dbReference type="Proteomes" id="UP000181956"/>
    </source>
</evidence>
<dbReference type="Proteomes" id="UP000181956">
    <property type="component" value="Chromosome I"/>
</dbReference>
<accession>A0A1H1LGG2</accession>
<dbReference type="GO" id="GO:0016740">
    <property type="term" value="F:transferase activity"/>
    <property type="evidence" value="ECO:0007669"/>
    <property type="project" value="UniProtKB-KW"/>
</dbReference>
<dbReference type="AlphaFoldDB" id="A0A1H1LGG2"/>
<dbReference type="OrthoDB" id="9058532at2"/>
<organism evidence="1 2">
    <name type="scientific">Microterricola viridarii</name>
    <dbReference type="NCBI Taxonomy" id="412690"/>
    <lineage>
        <taxon>Bacteria</taxon>
        <taxon>Bacillati</taxon>
        <taxon>Actinomycetota</taxon>
        <taxon>Actinomycetes</taxon>
        <taxon>Micrococcales</taxon>
        <taxon>Microbacteriaceae</taxon>
        <taxon>Microterricola</taxon>
    </lineage>
</organism>
<protein>
    <submittedName>
        <fullName evidence="1">CoA-transferase family III</fullName>
    </submittedName>
</protein>
<dbReference type="Gene3D" id="3.30.1540.10">
    <property type="entry name" value="formyl-coa transferase, domain 3"/>
    <property type="match status" value="1"/>
</dbReference>
<name>A0A1H1LGG2_9MICO</name>
<dbReference type="InterPro" id="IPR050509">
    <property type="entry name" value="CoA-transferase_III"/>
</dbReference>
<dbReference type="PANTHER" id="PTHR48228:SF4">
    <property type="entry name" value="BLR3030 PROTEIN"/>
    <property type="match status" value="1"/>
</dbReference>
<dbReference type="SUPFAM" id="SSF89796">
    <property type="entry name" value="CoA-transferase family III (CaiB/BaiF)"/>
    <property type="match status" value="2"/>
</dbReference>
<dbReference type="RefSeq" id="WP_156786198.1">
    <property type="nucleotide sequence ID" value="NZ_LT629742.1"/>
</dbReference>
<dbReference type="InterPro" id="IPR044855">
    <property type="entry name" value="CoA-Trfase_III_dom3_sf"/>
</dbReference>
<dbReference type="PANTHER" id="PTHR48228">
    <property type="entry name" value="SUCCINYL-COA--D-CITRAMALATE COA-TRANSFERASE"/>
    <property type="match status" value="1"/>
</dbReference>
<proteinExistence type="predicted"/>
<dbReference type="InterPro" id="IPR023606">
    <property type="entry name" value="CoA-Trfase_III_dom_1_sf"/>
</dbReference>
<dbReference type="EMBL" id="LT629742">
    <property type="protein sequence ID" value="SDR73603.1"/>
    <property type="molecule type" value="Genomic_DNA"/>
</dbReference>
<dbReference type="InterPro" id="IPR003673">
    <property type="entry name" value="CoA-Trfase_fam_III"/>
</dbReference>
<sequence length="450" mass="46659">MGAILEGLARTVGDEGAAARVSIHPGETGLTARLRTGELALDSVSFFAAQAARLLGLPAIEVSPLRVGVNFSSYNYLSVDGVPAAAWAPLSGFFEAADGWVRTHANYPHHRARLCAAFGLDDSAGRDELAEVLATVPAADAEALALARGALCVRVRTPEEFERLIPRAPLLDWAAASAAPAEGRAGAGRAGRPRVLDFSRVIAGPTCTRALALLGADVLRIDPPEPAEIPVQHIDTGAGKRSAVLDLGQHAERIEQLLAGADVVVLGYRPGSLARFGLDEQTLRERHPHLVIATLSAYPPASAWAVRRGFDSLVQAASGIAVVEGRLEAPIEGRVAGLAVRPGALRAQALDHATGYVLAGAICAALADGVPATVRSSLAAAAQELLALGPSETGETPLPADDVALAAELETVQSDYGVLRRARAVIDLPGRAQGPVALLGSARPEWVPAR</sequence>
<reference evidence="2" key="1">
    <citation type="submission" date="2016-10" db="EMBL/GenBank/DDBJ databases">
        <authorList>
            <person name="Varghese N."/>
            <person name="Submissions S."/>
        </authorList>
    </citation>
    <scope>NUCLEOTIDE SEQUENCE [LARGE SCALE GENOMIC DNA]</scope>
    <source>
        <strain evidence="2">DSM 21772</strain>
    </source>
</reference>
<dbReference type="STRING" id="412690.SAMN04489834_0097"/>